<dbReference type="InterPro" id="IPR053006">
    <property type="entry name" value="Meiosis_regulatory"/>
</dbReference>
<dbReference type="PANTHER" id="PTHR28094">
    <property type="entry name" value="MEIOTICALLY UP-REGULATED GENE 113 PROTEIN"/>
    <property type="match status" value="1"/>
</dbReference>
<feature type="domain" description="Bacteriophage T5 Orf172 DNA-binding" evidence="2">
    <location>
        <begin position="115"/>
        <end position="207"/>
    </location>
</feature>
<dbReference type="InParanoid" id="A0A0C3F3L3"/>
<dbReference type="EMBL" id="KN833010">
    <property type="protein sequence ID" value="KIM79370.1"/>
    <property type="molecule type" value="Genomic_DNA"/>
</dbReference>
<accession>A0A0C3F3L3</accession>
<evidence type="ECO:0000313" key="3">
    <source>
        <dbReference type="EMBL" id="KIM79370.1"/>
    </source>
</evidence>
<dbReference type="PANTHER" id="PTHR28094:SF1">
    <property type="entry name" value="MEIOTICALLY UP-REGULATED GENE 113 PROTEIN"/>
    <property type="match status" value="1"/>
</dbReference>
<dbReference type="HOGENOM" id="CLU_880320_0_0_1"/>
<proteinExistence type="predicted"/>
<dbReference type="AlphaFoldDB" id="A0A0C3F3L3"/>
<protein>
    <recommendedName>
        <fullName evidence="2">Bacteriophage T5 Orf172 DNA-binding domain-containing protein</fullName>
    </recommendedName>
</protein>
<feature type="compositionally biased region" description="Polar residues" evidence="1">
    <location>
        <begin position="34"/>
        <end position="43"/>
    </location>
</feature>
<dbReference type="Proteomes" id="UP000054166">
    <property type="component" value="Unassembled WGS sequence"/>
</dbReference>
<organism evidence="3 4">
    <name type="scientific">Piloderma croceum (strain F 1598)</name>
    <dbReference type="NCBI Taxonomy" id="765440"/>
    <lineage>
        <taxon>Eukaryota</taxon>
        <taxon>Fungi</taxon>
        <taxon>Dikarya</taxon>
        <taxon>Basidiomycota</taxon>
        <taxon>Agaricomycotina</taxon>
        <taxon>Agaricomycetes</taxon>
        <taxon>Agaricomycetidae</taxon>
        <taxon>Atheliales</taxon>
        <taxon>Atheliaceae</taxon>
        <taxon>Piloderma</taxon>
    </lineage>
</organism>
<evidence type="ECO:0000313" key="4">
    <source>
        <dbReference type="Proteomes" id="UP000054166"/>
    </source>
</evidence>
<dbReference type="InterPro" id="IPR018306">
    <property type="entry name" value="Phage_T5_Orf172_DNA-bd"/>
</dbReference>
<name>A0A0C3F3L3_PILCF</name>
<evidence type="ECO:0000256" key="1">
    <source>
        <dbReference type="SAM" id="MobiDB-lite"/>
    </source>
</evidence>
<dbReference type="OrthoDB" id="2417614at2759"/>
<dbReference type="STRING" id="765440.A0A0C3F3L3"/>
<sequence length="316" mass="36065">MTSLQPGRDVDYLVNKLDTLSISCEHDRLPGRNRATSFHNPSGTPRPMDTLKSTSLVERRSVMVDDVFTILDLLGPPSYRLPSMEAWIPDYLDTGTKIALREAMKMAPSCKDTWGYVYACDLQGPNGPDPDKVRIKVGSSNNVVRRLREWRKQCYTTGHVLLGHWPAGLDDEGCHSEAAKLMYPGRKGPFCRRVERLVHLELADLVVHGQYHHPDFTSEKTDGNFTLPKQLRMPTRRGVFPRQECSDCHKVHREIFTLDGIKCGINKDSEWDLIVRPIIVRWGAFVEAHVEAHVELPLNMWDSIRENRFHLAEKDG</sequence>
<gene>
    <name evidence="3" type="ORF">PILCRDRAFT_10497</name>
</gene>
<evidence type="ECO:0000259" key="2">
    <source>
        <dbReference type="Pfam" id="PF10544"/>
    </source>
</evidence>
<feature type="region of interest" description="Disordered" evidence="1">
    <location>
        <begin position="31"/>
        <end position="50"/>
    </location>
</feature>
<keyword evidence="4" id="KW-1185">Reference proteome</keyword>
<reference evidence="3 4" key="1">
    <citation type="submission" date="2014-04" db="EMBL/GenBank/DDBJ databases">
        <authorList>
            <consortium name="DOE Joint Genome Institute"/>
            <person name="Kuo A."/>
            <person name="Tarkka M."/>
            <person name="Buscot F."/>
            <person name="Kohler A."/>
            <person name="Nagy L.G."/>
            <person name="Floudas D."/>
            <person name="Copeland A."/>
            <person name="Barry K.W."/>
            <person name="Cichocki N."/>
            <person name="Veneault-Fourrey C."/>
            <person name="LaButti K."/>
            <person name="Lindquist E.A."/>
            <person name="Lipzen A."/>
            <person name="Lundell T."/>
            <person name="Morin E."/>
            <person name="Murat C."/>
            <person name="Sun H."/>
            <person name="Tunlid A."/>
            <person name="Henrissat B."/>
            <person name="Grigoriev I.V."/>
            <person name="Hibbett D.S."/>
            <person name="Martin F."/>
            <person name="Nordberg H.P."/>
            <person name="Cantor M.N."/>
            <person name="Hua S.X."/>
        </authorList>
    </citation>
    <scope>NUCLEOTIDE SEQUENCE [LARGE SCALE GENOMIC DNA]</scope>
    <source>
        <strain evidence="3 4">F 1598</strain>
    </source>
</reference>
<dbReference type="Pfam" id="PF10544">
    <property type="entry name" value="T5orf172"/>
    <property type="match status" value="1"/>
</dbReference>
<reference evidence="4" key="2">
    <citation type="submission" date="2015-01" db="EMBL/GenBank/DDBJ databases">
        <title>Evolutionary Origins and Diversification of the Mycorrhizal Mutualists.</title>
        <authorList>
            <consortium name="DOE Joint Genome Institute"/>
            <consortium name="Mycorrhizal Genomics Consortium"/>
            <person name="Kohler A."/>
            <person name="Kuo A."/>
            <person name="Nagy L.G."/>
            <person name="Floudas D."/>
            <person name="Copeland A."/>
            <person name="Barry K.W."/>
            <person name="Cichocki N."/>
            <person name="Veneault-Fourrey C."/>
            <person name="LaButti K."/>
            <person name="Lindquist E.A."/>
            <person name="Lipzen A."/>
            <person name="Lundell T."/>
            <person name="Morin E."/>
            <person name="Murat C."/>
            <person name="Riley R."/>
            <person name="Ohm R."/>
            <person name="Sun H."/>
            <person name="Tunlid A."/>
            <person name="Henrissat B."/>
            <person name="Grigoriev I.V."/>
            <person name="Hibbett D.S."/>
            <person name="Martin F."/>
        </authorList>
    </citation>
    <scope>NUCLEOTIDE SEQUENCE [LARGE SCALE GENOMIC DNA]</scope>
    <source>
        <strain evidence="4">F 1598</strain>
    </source>
</reference>